<dbReference type="InterPro" id="IPR025676">
    <property type="entry name" value="Clr5_dom"/>
</dbReference>
<feature type="domain" description="Clr5" evidence="2">
    <location>
        <begin position="9"/>
        <end position="60"/>
    </location>
</feature>
<protein>
    <recommendedName>
        <fullName evidence="2">Clr5 domain-containing protein</fullName>
    </recommendedName>
</protein>
<dbReference type="Pfam" id="PF14420">
    <property type="entry name" value="Clr5"/>
    <property type="match status" value="1"/>
</dbReference>
<feature type="compositionally biased region" description="Polar residues" evidence="1">
    <location>
        <begin position="41"/>
        <end position="50"/>
    </location>
</feature>
<feature type="region of interest" description="Disordered" evidence="1">
    <location>
        <begin position="285"/>
        <end position="326"/>
    </location>
</feature>
<name>A0ABR4LK70_9EURO</name>
<gene>
    <name evidence="3" type="ORF">BJX67DRAFT_383299</name>
</gene>
<accession>A0ABR4LK70</accession>
<evidence type="ECO:0000259" key="2">
    <source>
        <dbReference type="Pfam" id="PF14420"/>
    </source>
</evidence>
<organism evidence="3 4">
    <name type="scientific">Aspergillus lucknowensis</name>
    <dbReference type="NCBI Taxonomy" id="176173"/>
    <lineage>
        <taxon>Eukaryota</taxon>
        <taxon>Fungi</taxon>
        <taxon>Dikarya</taxon>
        <taxon>Ascomycota</taxon>
        <taxon>Pezizomycotina</taxon>
        <taxon>Eurotiomycetes</taxon>
        <taxon>Eurotiomycetidae</taxon>
        <taxon>Eurotiales</taxon>
        <taxon>Aspergillaceae</taxon>
        <taxon>Aspergillus</taxon>
        <taxon>Aspergillus subgen. Nidulantes</taxon>
    </lineage>
</organism>
<sequence length="365" mass="40443">MKNSVPIPSDVWEEKKALIAALYKDEEWPLKQVIKKIRSENFNPSETQLRSRLKKWRVTKPSRQTRKKSHEPSTKDTVRETSSPKEHSNHNSPKPKVRARPLPTATKAPATELEWYMTNKPYEPNGLPTATPFGGHEVPTTWPPATSHPSPMSSPTKSRVSSHASLAISTASYESSQISPLVDGALLNPTPAMTPTYTDPSYSLNAESCMQTPVSTAAAGQPIQWTMPQWYSMPMDANSRAPPLPFYTTGPLTPPIDPMMHLMGPHVSQHMPDFQEDIRSWNRTVSSPYSPEVPAPTSQKIRQPPKPLDRKMSLPSKINTGQSPSGIVTPTSPYFPHGQHSAVCSPGYTYPGPEAVVHRASIDFR</sequence>
<dbReference type="RefSeq" id="XP_070883860.1">
    <property type="nucleotide sequence ID" value="XM_071033430.1"/>
</dbReference>
<reference evidence="3 4" key="1">
    <citation type="submission" date="2024-07" db="EMBL/GenBank/DDBJ databases">
        <title>Section-level genome sequencing and comparative genomics of Aspergillus sections Usti and Cavernicolus.</title>
        <authorList>
            <consortium name="Lawrence Berkeley National Laboratory"/>
            <person name="Nybo J.L."/>
            <person name="Vesth T.C."/>
            <person name="Theobald S."/>
            <person name="Frisvad J.C."/>
            <person name="Larsen T.O."/>
            <person name="Kjaerboelling I."/>
            <person name="Rothschild-Mancinelli K."/>
            <person name="Lyhne E.K."/>
            <person name="Kogle M.E."/>
            <person name="Barry K."/>
            <person name="Clum A."/>
            <person name="Na H."/>
            <person name="Ledsgaard L."/>
            <person name="Lin J."/>
            <person name="Lipzen A."/>
            <person name="Kuo A."/>
            <person name="Riley R."/>
            <person name="Mondo S."/>
            <person name="Labutti K."/>
            <person name="Haridas S."/>
            <person name="Pangalinan J."/>
            <person name="Salamov A.A."/>
            <person name="Simmons B.A."/>
            <person name="Magnuson J.K."/>
            <person name="Chen J."/>
            <person name="Drula E."/>
            <person name="Henrissat B."/>
            <person name="Wiebenga A."/>
            <person name="Lubbers R.J."/>
            <person name="Gomes A.C."/>
            <person name="Macurrencykelacurrency M.R."/>
            <person name="Stajich J."/>
            <person name="Grigoriev I.V."/>
            <person name="Mortensen U.H."/>
            <person name="De Vries R.P."/>
            <person name="Baker S.E."/>
            <person name="Andersen M.R."/>
        </authorList>
    </citation>
    <scope>NUCLEOTIDE SEQUENCE [LARGE SCALE GENOMIC DNA]</scope>
    <source>
        <strain evidence="3 4">CBS 449.75</strain>
    </source>
</reference>
<dbReference type="GeneID" id="98148502"/>
<dbReference type="Proteomes" id="UP001610432">
    <property type="component" value="Unassembled WGS sequence"/>
</dbReference>
<feature type="region of interest" description="Disordered" evidence="1">
    <location>
        <begin position="41"/>
        <end position="103"/>
    </location>
</feature>
<evidence type="ECO:0000313" key="3">
    <source>
        <dbReference type="EMBL" id="KAL2864881.1"/>
    </source>
</evidence>
<feature type="compositionally biased region" description="Basic residues" evidence="1">
    <location>
        <begin position="51"/>
        <end position="69"/>
    </location>
</feature>
<feature type="compositionally biased region" description="Polar residues" evidence="1">
    <location>
        <begin position="316"/>
        <end position="326"/>
    </location>
</feature>
<dbReference type="EMBL" id="JBFXLQ010000036">
    <property type="protein sequence ID" value="KAL2864881.1"/>
    <property type="molecule type" value="Genomic_DNA"/>
</dbReference>
<proteinExistence type="predicted"/>
<feature type="compositionally biased region" description="Basic and acidic residues" evidence="1">
    <location>
        <begin position="70"/>
        <end position="89"/>
    </location>
</feature>
<evidence type="ECO:0000313" key="4">
    <source>
        <dbReference type="Proteomes" id="UP001610432"/>
    </source>
</evidence>
<evidence type="ECO:0000256" key="1">
    <source>
        <dbReference type="SAM" id="MobiDB-lite"/>
    </source>
</evidence>
<comment type="caution">
    <text evidence="3">The sequence shown here is derived from an EMBL/GenBank/DDBJ whole genome shotgun (WGS) entry which is preliminary data.</text>
</comment>
<keyword evidence="4" id="KW-1185">Reference proteome</keyword>